<protein>
    <submittedName>
        <fullName evidence="1">Uncharacterized protein</fullName>
    </submittedName>
</protein>
<comment type="caution">
    <text evidence="1">The sequence shown here is derived from an EMBL/GenBank/DDBJ whole genome shotgun (WGS) entry which is preliminary data.</text>
</comment>
<reference evidence="1" key="1">
    <citation type="submission" date="2020-05" db="EMBL/GenBank/DDBJ databases">
        <title>Large-scale comparative analyses of tick genomes elucidate their genetic diversity and vector capacities.</title>
        <authorList>
            <person name="Jia N."/>
            <person name="Wang J."/>
            <person name="Shi W."/>
            <person name="Du L."/>
            <person name="Sun Y."/>
            <person name="Zhan W."/>
            <person name="Jiang J."/>
            <person name="Wang Q."/>
            <person name="Zhang B."/>
            <person name="Ji P."/>
            <person name="Sakyi L.B."/>
            <person name="Cui X."/>
            <person name="Yuan T."/>
            <person name="Jiang B."/>
            <person name="Yang W."/>
            <person name="Lam T.T.-Y."/>
            <person name="Chang Q."/>
            <person name="Ding S."/>
            <person name="Wang X."/>
            <person name="Zhu J."/>
            <person name="Ruan X."/>
            <person name="Zhao L."/>
            <person name="Wei J."/>
            <person name="Que T."/>
            <person name="Du C."/>
            <person name="Cheng J."/>
            <person name="Dai P."/>
            <person name="Han X."/>
            <person name="Huang E."/>
            <person name="Gao Y."/>
            <person name="Liu J."/>
            <person name="Shao H."/>
            <person name="Ye R."/>
            <person name="Li L."/>
            <person name="Wei W."/>
            <person name="Wang X."/>
            <person name="Wang C."/>
            <person name="Yang T."/>
            <person name="Huo Q."/>
            <person name="Li W."/>
            <person name="Guo W."/>
            <person name="Chen H."/>
            <person name="Zhou L."/>
            <person name="Ni X."/>
            <person name="Tian J."/>
            <person name="Zhou Y."/>
            <person name="Sheng Y."/>
            <person name="Liu T."/>
            <person name="Pan Y."/>
            <person name="Xia L."/>
            <person name="Li J."/>
            <person name="Zhao F."/>
            <person name="Cao W."/>
        </authorList>
    </citation>
    <scope>NUCLEOTIDE SEQUENCE</scope>
    <source>
        <strain evidence="1">Hyas-2018</strain>
    </source>
</reference>
<accession>A0ACB7SGR2</accession>
<keyword evidence="2" id="KW-1185">Reference proteome</keyword>
<evidence type="ECO:0000313" key="1">
    <source>
        <dbReference type="EMBL" id="KAH6932974.1"/>
    </source>
</evidence>
<proteinExistence type="predicted"/>
<gene>
    <name evidence="1" type="ORF">HPB50_011194</name>
</gene>
<dbReference type="EMBL" id="CM023484">
    <property type="protein sequence ID" value="KAH6932974.1"/>
    <property type="molecule type" value="Genomic_DNA"/>
</dbReference>
<dbReference type="Proteomes" id="UP000821845">
    <property type="component" value="Chromosome 4"/>
</dbReference>
<organism evidence="1 2">
    <name type="scientific">Hyalomma asiaticum</name>
    <name type="common">Tick</name>
    <dbReference type="NCBI Taxonomy" id="266040"/>
    <lineage>
        <taxon>Eukaryota</taxon>
        <taxon>Metazoa</taxon>
        <taxon>Ecdysozoa</taxon>
        <taxon>Arthropoda</taxon>
        <taxon>Chelicerata</taxon>
        <taxon>Arachnida</taxon>
        <taxon>Acari</taxon>
        <taxon>Parasitiformes</taxon>
        <taxon>Ixodida</taxon>
        <taxon>Ixodoidea</taxon>
        <taxon>Ixodidae</taxon>
        <taxon>Hyalomminae</taxon>
        <taxon>Hyalomma</taxon>
    </lineage>
</organism>
<name>A0ACB7SGR2_HYAAI</name>
<sequence>MVALRAQKEMLLKKITALESKINQIPPSPSIPAAEVMESELVAPNAATSAEAAFESRFEGRLGAIYAQFTATEN</sequence>
<evidence type="ECO:0000313" key="2">
    <source>
        <dbReference type="Proteomes" id="UP000821845"/>
    </source>
</evidence>